<dbReference type="GO" id="GO:0046872">
    <property type="term" value="F:metal ion binding"/>
    <property type="evidence" value="ECO:0007669"/>
    <property type="project" value="UniProtKB-KW"/>
</dbReference>
<dbReference type="PANTHER" id="PTHR48085">
    <property type="entry name" value="CADMIUM/ZINC-TRANSPORTING ATPASE HMA2-RELATED"/>
    <property type="match status" value="1"/>
</dbReference>
<dbReference type="Gene3D" id="3.30.70.100">
    <property type="match status" value="2"/>
</dbReference>
<dbReference type="InterPro" id="IPR001757">
    <property type="entry name" value="P_typ_ATPase"/>
</dbReference>
<dbReference type="InterPro" id="IPR027256">
    <property type="entry name" value="P-typ_ATPase_IB"/>
</dbReference>
<feature type="region of interest" description="Disordered" evidence="15">
    <location>
        <begin position="307"/>
        <end position="329"/>
    </location>
</feature>
<comment type="subcellular location">
    <subcellularLocation>
        <location evidence="1">Cell membrane</location>
        <topology evidence="1">Multi-pass membrane protein</topology>
    </subcellularLocation>
</comment>
<dbReference type="EC" id="7.2.2.12" evidence="12"/>
<dbReference type="InterPro" id="IPR059000">
    <property type="entry name" value="ATPase_P-type_domA"/>
</dbReference>
<dbReference type="GO" id="GO:0015086">
    <property type="term" value="F:cadmium ion transmembrane transporter activity"/>
    <property type="evidence" value="ECO:0007669"/>
    <property type="project" value="TreeGrafter"/>
</dbReference>
<dbReference type="SUPFAM" id="SSF55008">
    <property type="entry name" value="HMA, heavy metal-associated domain"/>
    <property type="match status" value="1"/>
</dbReference>
<dbReference type="GO" id="GO:0016463">
    <property type="term" value="F:P-type zinc transporter activity"/>
    <property type="evidence" value="ECO:0007669"/>
    <property type="project" value="UniProtKB-EC"/>
</dbReference>
<dbReference type="Pfam" id="PF00702">
    <property type="entry name" value="Hydrolase"/>
    <property type="match status" value="1"/>
</dbReference>
<name>D9SEI9_GALCS</name>
<dbReference type="Gene3D" id="3.40.1110.10">
    <property type="entry name" value="Calcium-transporting ATPase, cytoplasmic domain N"/>
    <property type="match status" value="1"/>
</dbReference>
<dbReference type="InterPro" id="IPR051014">
    <property type="entry name" value="Cation_Transport_ATPase_IB"/>
</dbReference>
<feature type="transmembrane region" description="Helical" evidence="14">
    <location>
        <begin position="726"/>
        <end position="745"/>
    </location>
</feature>
<dbReference type="InterPro" id="IPR023214">
    <property type="entry name" value="HAD_sf"/>
</dbReference>
<accession>D9SEI9</accession>
<dbReference type="SFLD" id="SFLDF00027">
    <property type="entry name" value="p-type_atpase"/>
    <property type="match status" value="1"/>
</dbReference>
<dbReference type="InterPro" id="IPR023299">
    <property type="entry name" value="ATPase_P-typ_cyto_dom_N"/>
</dbReference>
<keyword evidence="5 14" id="KW-0812">Transmembrane</keyword>
<evidence type="ECO:0000256" key="10">
    <source>
        <dbReference type="ARBA" id="ARBA00022989"/>
    </source>
</evidence>
<dbReference type="PROSITE" id="PS01229">
    <property type="entry name" value="COF_2"/>
    <property type="match status" value="1"/>
</dbReference>
<dbReference type="CDD" id="cd00371">
    <property type="entry name" value="HMA"/>
    <property type="match status" value="1"/>
</dbReference>
<keyword evidence="3 14" id="KW-1003">Cell membrane</keyword>
<dbReference type="Proteomes" id="UP000001235">
    <property type="component" value="Chromosome"/>
</dbReference>
<evidence type="ECO:0000256" key="11">
    <source>
        <dbReference type="ARBA" id="ARBA00023136"/>
    </source>
</evidence>
<feature type="domain" description="HMA" evidence="16">
    <location>
        <begin position="80"/>
        <end position="146"/>
    </location>
</feature>
<dbReference type="InterPro" id="IPR018303">
    <property type="entry name" value="ATPase_P-typ_P_site"/>
</dbReference>
<evidence type="ECO:0000256" key="13">
    <source>
        <dbReference type="ARBA" id="ARBA00047308"/>
    </source>
</evidence>
<protein>
    <recommendedName>
        <fullName evidence="12">P-type Zn(2+) transporter</fullName>
        <ecNumber evidence="12">7.2.2.12</ecNumber>
    </recommendedName>
</protein>
<dbReference type="PROSITE" id="PS50846">
    <property type="entry name" value="HMA_2"/>
    <property type="match status" value="1"/>
</dbReference>
<evidence type="ECO:0000256" key="5">
    <source>
        <dbReference type="ARBA" id="ARBA00022692"/>
    </source>
</evidence>
<dbReference type="NCBIfam" id="TIGR01511">
    <property type="entry name" value="ATPase-IB1_Cu"/>
    <property type="match status" value="1"/>
</dbReference>
<dbReference type="eggNOG" id="COG2608">
    <property type="taxonomic scope" value="Bacteria"/>
</dbReference>
<evidence type="ECO:0000256" key="7">
    <source>
        <dbReference type="ARBA" id="ARBA00022741"/>
    </source>
</evidence>
<evidence type="ECO:0000256" key="8">
    <source>
        <dbReference type="ARBA" id="ARBA00022840"/>
    </source>
</evidence>
<evidence type="ECO:0000256" key="1">
    <source>
        <dbReference type="ARBA" id="ARBA00004651"/>
    </source>
</evidence>
<keyword evidence="9" id="KW-1278">Translocase</keyword>
<keyword evidence="18" id="KW-1185">Reference proteome</keyword>
<keyword evidence="11 14" id="KW-0472">Membrane</keyword>
<dbReference type="Pfam" id="PF00122">
    <property type="entry name" value="E1-E2_ATPase"/>
    <property type="match status" value="1"/>
</dbReference>
<dbReference type="eggNOG" id="COG2217">
    <property type="taxonomic scope" value="Bacteria"/>
</dbReference>
<gene>
    <name evidence="17" type="ordered locus">Galf_0933</name>
</gene>
<keyword evidence="6 14" id="KW-0479">Metal-binding</keyword>
<feature type="transmembrane region" description="Helical" evidence="14">
    <location>
        <begin position="186"/>
        <end position="203"/>
    </location>
</feature>
<dbReference type="InterPro" id="IPR008250">
    <property type="entry name" value="ATPase_P-typ_transduc_dom_A_sf"/>
</dbReference>
<dbReference type="GO" id="GO:0005524">
    <property type="term" value="F:ATP binding"/>
    <property type="evidence" value="ECO:0007669"/>
    <property type="project" value="UniProtKB-UniRule"/>
</dbReference>
<reference evidence="17 18" key="1">
    <citation type="submission" date="2010-08" db="EMBL/GenBank/DDBJ databases">
        <title>Complete sequence of Gallionella capsiferriformans ES-2.</title>
        <authorList>
            <consortium name="US DOE Joint Genome Institute"/>
            <person name="Lucas S."/>
            <person name="Copeland A."/>
            <person name="Lapidus A."/>
            <person name="Cheng J.-F."/>
            <person name="Bruce D."/>
            <person name="Goodwin L."/>
            <person name="Pitluck S."/>
            <person name="Chertkov O."/>
            <person name="Davenport K.W."/>
            <person name="Detter J.C."/>
            <person name="Han C."/>
            <person name="Tapia R."/>
            <person name="Land M."/>
            <person name="Hauser L."/>
            <person name="Chang Y.-J."/>
            <person name="Jeffries C."/>
            <person name="Kyrpides N."/>
            <person name="Ivanova N."/>
            <person name="Mikhailova N."/>
            <person name="Shelobolina E.S."/>
            <person name="Picardal F."/>
            <person name="Roden E."/>
            <person name="Emerson D."/>
            <person name="Woyke T."/>
        </authorList>
    </citation>
    <scope>NUCLEOTIDE SEQUENCE [LARGE SCALE GENOMIC DNA]</scope>
    <source>
        <strain evidence="17 18">ES-2</strain>
    </source>
</reference>
<dbReference type="STRING" id="395494.Galf_0933"/>
<feature type="transmembrane region" description="Helical" evidence="14">
    <location>
        <begin position="418"/>
        <end position="442"/>
    </location>
</feature>
<dbReference type="PROSITE" id="PS00154">
    <property type="entry name" value="ATPASE_E1_E2"/>
    <property type="match status" value="1"/>
</dbReference>
<dbReference type="EMBL" id="CP002159">
    <property type="protein sequence ID" value="ADL54965.1"/>
    <property type="molecule type" value="Genomic_DNA"/>
</dbReference>
<evidence type="ECO:0000256" key="2">
    <source>
        <dbReference type="ARBA" id="ARBA00006024"/>
    </source>
</evidence>
<dbReference type="SUPFAM" id="SSF81665">
    <property type="entry name" value="Calcium ATPase, transmembrane domain M"/>
    <property type="match status" value="1"/>
</dbReference>
<dbReference type="CDD" id="cd07551">
    <property type="entry name" value="P-type_ATPase_HM_ZosA_PfeT-like"/>
    <property type="match status" value="1"/>
</dbReference>
<dbReference type="Gene3D" id="2.70.150.10">
    <property type="entry name" value="Calcium-transporting ATPase, cytoplasmic transduction domain A"/>
    <property type="match status" value="1"/>
</dbReference>
<dbReference type="InterPro" id="IPR036163">
    <property type="entry name" value="HMA_dom_sf"/>
</dbReference>
<evidence type="ECO:0000259" key="16">
    <source>
        <dbReference type="PROSITE" id="PS50846"/>
    </source>
</evidence>
<keyword evidence="10 14" id="KW-1133">Transmembrane helix</keyword>
<sequence length="784" mass="83060">MPEKLTLDLSLILPDVPDERDACAGRLTRLLQAEGLEKVHLVREDGGARLCLHYDPQLFSVSRVRELAQAAGAKLGNHYRHESLRIDGMDCPTCATVIEHALQRTDGVLEASVSYAAERLRLEYDSEKIGRPAILRRIQALGYAVLEEGREAGWFAEHRELIFSGVAGLLLLAGWLAGLAGAPRNLSLGLLLGAYAAGGFYTLRDAWQSVKSRRFDIDTLMIVAAAGAAALGAWEEGALLLFLFSLGHALEHMAMDRARKAIEALAELAPKTAVVQRDGVEIEVRVEDLQRGDRVIVKPGQRIPADGQVASGNSAVGQSPVTGESMPVDKQPGDKVFAATVNGEGALVIEVTKLARESTMARMVEMVAEAQTQKSPTQRFTDRFECIFVPIVLAGAALLIALPPLFGFPFAESFYRALAVLVAASPCALAIATPSAVLSGIARAARGGVLIKGGAHLENLGVLTAIAFDKTGTLTIGKPRVTDVVAISGNEESLLTIAAAVESRSAHPLAQAVVAEAKGRGLIWSEAGEVEAVTGKGLRAEFDGQKVAIGNAKLFDGKPIPDGIQQQAMRLEAEGKTTMLIQADGQFLGILALADTPREGVRQVLERLHQLGITKTIMLTGDNERVGRAIADAVGLNEVKAGLLPEDKVKAMGALAQRYGLVAMVGDGVNDAPAMAHATVGIAMGGAGTDVALETADVALMADDLSKLPFAVALSRASRRVIRQNLWISLGVVVLLIPATLFGWAGIGLAVLLHEGSTFVVVINALRLLNFRSPIVENDRPVPV</sequence>
<keyword evidence="4" id="KW-0597">Phosphoprotein</keyword>
<dbReference type="InterPro" id="IPR023298">
    <property type="entry name" value="ATPase_P-typ_TM_dom_sf"/>
</dbReference>
<evidence type="ECO:0000256" key="14">
    <source>
        <dbReference type="RuleBase" id="RU362081"/>
    </source>
</evidence>
<dbReference type="OrthoDB" id="8552577at2"/>
<evidence type="ECO:0000256" key="4">
    <source>
        <dbReference type="ARBA" id="ARBA00022553"/>
    </source>
</evidence>
<dbReference type="RefSeq" id="WP_013292905.1">
    <property type="nucleotide sequence ID" value="NC_014394.1"/>
</dbReference>
<dbReference type="PRINTS" id="PR00941">
    <property type="entry name" value="CDATPASE"/>
</dbReference>
<dbReference type="InterPro" id="IPR036412">
    <property type="entry name" value="HAD-like_sf"/>
</dbReference>
<organism evidence="17 18">
    <name type="scientific">Gallionella capsiferriformans (strain ES-2)</name>
    <name type="common">Gallionella ferruginea capsiferriformans (strain ES-2)</name>
    <dbReference type="NCBI Taxonomy" id="395494"/>
    <lineage>
        <taxon>Bacteria</taxon>
        <taxon>Pseudomonadati</taxon>
        <taxon>Pseudomonadota</taxon>
        <taxon>Betaproteobacteria</taxon>
        <taxon>Nitrosomonadales</taxon>
        <taxon>Gallionellaceae</taxon>
        <taxon>Gallionella</taxon>
    </lineage>
</organism>
<dbReference type="PROSITE" id="PS01047">
    <property type="entry name" value="HMA_1"/>
    <property type="match status" value="1"/>
</dbReference>
<dbReference type="Gene3D" id="3.40.50.1000">
    <property type="entry name" value="HAD superfamily/HAD-like"/>
    <property type="match status" value="1"/>
</dbReference>
<keyword evidence="7 14" id="KW-0547">Nucleotide-binding</keyword>
<comment type="catalytic activity">
    <reaction evidence="13">
        <text>Zn(2+)(in) + ATP + H2O = Zn(2+)(out) + ADP + phosphate + H(+)</text>
        <dbReference type="Rhea" id="RHEA:20621"/>
        <dbReference type="ChEBI" id="CHEBI:15377"/>
        <dbReference type="ChEBI" id="CHEBI:15378"/>
        <dbReference type="ChEBI" id="CHEBI:29105"/>
        <dbReference type="ChEBI" id="CHEBI:30616"/>
        <dbReference type="ChEBI" id="CHEBI:43474"/>
        <dbReference type="ChEBI" id="CHEBI:456216"/>
        <dbReference type="EC" id="7.2.2.12"/>
    </reaction>
</comment>
<evidence type="ECO:0000256" key="9">
    <source>
        <dbReference type="ARBA" id="ARBA00022967"/>
    </source>
</evidence>
<dbReference type="Pfam" id="PF00403">
    <property type="entry name" value="HMA"/>
    <property type="match status" value="1"/>
</dbReference>
<feature type="transmembrane region" description="Helical" evidence="14">
    <location>
        <begin position="161"/>
        <end position="180"/>
    </location>
</feature>
<evidence type="ECO:0000256" key="15">
    <source>
        <dbReference type="SAM" id="MobiDB-lite"/>
    </source>
</evidence>
<evidence type="ECO:0000256" key="6">
    <source>
        <dbReference type="ARBA" id="ARBA00022723"/>
    </source>
</evidence>
<dbReference type="AlphaFoldDB" id="D9SEI9"/>
<dbReference type="SFLD" id="SFLDG00002">
    <property type="entry name" value="C1.7:_P-type_atpase_like"/>
    <property type="match status" value="1"/>
</dbReference>
<keyword evidence="8 14" id="KW-0067">ATP-binding</keyword>
<dbReference type="NCBIfam" id="TIGR01512">
    <property type="entry name" value="ATPase-IB2_Cd"/>
    <property type="match status" value="1"/>
</dbReference>
<dbReference type="KEGG" id="gca:Galf_0933"/>
<dbReference type="FunFam" id="2.70.150.10:FF:000002">
    <property type="entry name" value="Copper-transporting ATPase 1, putative"/>
    <property type="match status" value="1"/>
</dbReference>
<evidence type="ECO:0000256" key="12">
    <source>
        <dbReference type="ARBA" id="ARBA00039097"/>
    </source>
</evidence>
<dbReference type="PANTHER" id="PTHR48085:SF5">
    <property type="entry name" value="CADMIUM_ZINC-TRANSPORTING ATPASE HMA4-RELATED"/>
    <property type="match status" value="1"/>
</dbReference>
<feature type="transmembrane region" description="Helical" evidence="14">
    <location>
        <begin position="384"/>
        <end position="406"/>
    </location>
</feature>
<dbReference type="InterPro" id="IPR006121">
    <property type="entry name" value="HMA_dom"/>
</dbReference>
<feature type="compositionally biased region" description="Polar residues" evidence="15">
    <location>
        <begin position="310"/>
        <end position="322"/>
    </location>
</feature>
<evidence type="ECO:0000256" key="3">
    <source>
        <dbReference type="ARBA" id="ARBA00022475"/>
    </source>
</evidence>
<dbReference type="NCBIfam" id="TIGR01494">
    <property type="entry name" value="ATPase_P-type"/>
    <property type="match status" value="1"/>
</dbReference>
<proteinExistence type="inferred from homology"/>
<dbReference type="SUPFAM" id="SSF56784">
    <property type="entry name" value="HAD-like"/>
    <property type="match status" value="1"/>
</dbReference>
<evidence type="ECO:0000313" key="17">
    <source>
        <dbReference type="EMBL" id="ADL54965.1"/>
    </source>
</evidence>
<evidence type="ECO:0000313" key="18">
    <source>
        <dbReference type="Proteomes" id="UP000001235"/>
    </source>
</evidence>
<dbReference type="InterPro" id="IPR044492">
    <property type="entry name" value="P_typ_ATPase_HD_dom"/>
</dbReference>
<dbReference type="SFLD" id="SFLDS00003">
    <property type="entry name" value="Haloacid_Dehalogenase"/>
    <property type="match status" value="1"/>
</dbReference>
<dbReference type="PRINTS" id="PR00119">
    <property type="entry name" value="CATATPASE"/>
</dbReference>
<dbReference type="GO" id="GO:0005886">
    <property type="term" value="C:plasma membrane"/>
    <property type="evidence" value="ECO:0007669"/>
    <property type="project" value="UniProtKB-SubCell"/>
</dbReference>
<dbReference type="InterPro" id="IPR017969">
    <property type="entry name" value="Heavy-metal-associated_CS"/>
</dbReference>
<comment type="similarity">
    <text evidence="2 14">Belongs to the cation transport ATPase (P-type) (TC 3.A.3) family. Type IB subfamily.</text>
</comment>
<dbReference type="NCBIfam" id="TIGR01525">
    <property type="entry name" value="ATPase-IB_hvy"/>
    <property type="match status" value="1"/>
</dbReference>
<dbReference type="SUPFAM" id="SSF81653">
    <property type="entry name" value="Calcium ATPase, transduction domain A"/>
    <property type="match status" value="1"/>
</dbReference>
<dbReference type="GO" id="GO:0016887">
    <property type="term" value="F:ATP hydrolysis activity"/>
    <property type="evidence" value="ECO:0007669"/>
    <property type="project" value="InterPro"/>
</dbReference>
<dbReference type="HOGENOM" id="CLU_001771_6_4_4"/>